<dbReference type="AlphaFoldDB" id="A0A2Z4AGQ2"/>
<keyword evidence="7" id="KW-0472">Membrane</keyword>
<dbReference type="InterPro" id="IPR050790">
    <property type="entry name" value="ExbB/TolQ_transport"/>
</dbReference>
<comment type="subcellular location">
    <subcellularLocation>
        <location evidence="1">Cell membrane</location>
        <topology evidence="1">Multi-pass membrane protein</topology>
    </subcellularLocation>
    <subcellularLocation>
        <location evidence="8">Membrane</location>
        <topology evidence="8">Multi-pass membrane protein</topology>
    </subcellularLocation>
</comment>
<keyword evidence="6" id="KW-1133">Transmembrane helix</keyword>
<dbReference type="EMBL" id="CP029803">
    <property type="protein sequence ID" value="AWT59344.1"/>
    <property type="molecule type" value="Genomic_DNA"/>
</dbReference>
<name>A0A2Z4AGQ2_9BACT</name>
<dbReference type="InterPro" id="IPR002898">
    <property type="entry name" value="MotA_ExbB_proton_chnl"/>
</dbReference>
<reference evidence="10 11" key="1">
    <citation type="submission" date="2018-06" db="EMBL/GenBank/DDBJ databases">
        <title>Draft Genome Sequence of a Novel Marine Bacterium Related to the Verrucomicrobia.</title>
        <authorList>
            <person name="Vosseberg J."/>
            <person name="Martijn J."/>
            <person name="Ettema T.J.G."/>
        </authorList>
    </citation>
    <scope>NUCLEOTIDE SEQUENCE [LARGE SCALE GENOMIC DNA]</scope>
    <source>
        <strain evidence="10">TARA_B100001123</strain>
    </source>
</reference>
<keyword evidence="3" id="KW-1003">Cell membrane</keyword>
<evidence type="ECO:0000256" key="7">
    <source>
        <dbReference type="ARBA" id="ARBA00023136"/>
    </source>
</evidence>
<keyword evidence="4" id="KW-0812">Transmembrane</keyword>
<evidence type="ECO:0000256" key="3">
    <source>
        <dbReference type="ARBA" id="ARBA00022475"/>
    </source>
</evidence>
<dbReference type="PANTHER" id="PTHR30625:SF15">
    <property type="entry name" value="BIOPOLYMER TRANSPORT PROTEIN EXBB"/>
    <property type="match status" value="1"/>
</dbReference>
<gene>
    <name evidence="10" type="ORF">DF168_00529</name>
</gene>
<dbReference type="KEGG" id="mtar:DF168_00529"/>
<comment type="similarity">
    <text evidence="8">Belongs to the exbB/tolQ family.</text>
</comment>
<dbReference type="Pfam" id="PF01618">
    <property type="entry name" value="MotA_ExbB"/>
    <property type="match status" value="1"/>
</dbReference>
<sequence length="197" mass="21567">MWPILLLSLIGFVLFVERTLHLHRGQIRTSEFIDGIKNLLRKRRLLEALTLCEETSAPVSNVIKAALLHYDEEEGKMLSAVQAAAIVQIPLMERRIGSIAAIARVCPLIGLLGTVLGMFESFSDYLGGGTVYADVAVLANGFSEALITTAAALAIAIVAHLAHHFLSGRVRALVHDMEWAGNDIMQFLLHDLPEEET</sequence>
<evidence type="ECO:0000256" key="4">
    <source>
        <dbReference type="ARBA" id="ARBA00022692"/>
    </source>
</evidence>
<evidence type="ECO:0000256" key="1">
    <source>
        <dbReference type="ARBA" id="ARBA00004651"/>
    </source>
</evidence>
<proteinExistence type="inferred from homology"/>
<dbReference type="GO" id="GO:0005886">
    <property type="term" value="C:plasma membrane"/>
    <property type="evidence" value="ECO:0007669"/>
    <property type="project" value="UniProtKB-SubCell"/>
</dbReference>
<evidence type="ECO:0000256" key="2">
    <source>
        <dbReference type="ARBA" id="ARBA00022448"/>
    </source>
</evidence>
<organism evidence="10 11">
    <name type="scientific">Candidatus Moanibacter tarae</name>
    <dbReference type="NCBI Taxonomy" id="2200854"/>
    <lineage>
        <taxon>Bacteria</taxon>
        <taxon>Pseudomonadati</taxon>
        <taxon>Verrucomicrobiota</taxon>
        <taxon>Opitutia</taxon>
        <taxon>Puniceicoccales</taxon>
        <taxon>Puniceicoccales incertae sedis</taxon>
        <taxon>Candidatus Moanibacter</taxon>
    </lineage>
</organism>
<evidence type="ECO:0000313" key="10">
    <source>
        <dbReference type="EMBL" id="AWT59344.1"/>
    </source>
</evidence>
<accession>A0A2Z4AGQ2</accession>
<evidence type="ECO:0000259" key="9">
    <source>
        <dbReference type="Pfam" id="PF01618"/>
    </source>
</evidence>
<dbReference type="GO" id="GO:0017038">
    <property type="term" value="P:protein import"/>
    <property type="evidence" value="ECO:0007669"/>
    <property type="project" value="TreeGrafter"/>
</dbReference>
<evidence type="ECO:0000313" key="11">
    <source>
        <dbReference type="Proteomes" id="UP000247465"/>
    </source>
</evidence>
<keyword evidence="2 8" id="KW-0813">Transport</keyword>
<evidence type="ECO:0000256" key="6">
    <source>
        <dbReference type="ARBA" id="ARBA00022989"/>
    </source>
</evidence>
<keyword evidence="5 8" id="KW-0653">Protein transport</keyword>
<dbReference type="Proteomes" id="UP000247465">
    <property type="component" value="Chromosome"/>
</dbReference>
<dbReference type="PANTHER" id="PTHR30625">
    <property type="entry name" value="PROTEIN TOLQ"/>
    <property type="match status" value="1"/>
</dbReference>
<feature type="domain" description="MotA/TolQ/ExbB proton channel" evidence="9">
    <location>
        <begin position="58"/>
        <end position="178"/>
    </location>
</feature>
<evidence type="ECO:0000256" key="5">
    <source>
        <dbReference type="ARBA" id="ARBA00022927"/>
    </source>
</evidence>
<evidence type="ECO:0000256" key="8">
    <source>
        <dbReference type="RuleBase" id="RU004057"/>
    </source>
</evidence>
<protein>
    <recommendedName>
        <fullName evidence="9">MotA/TolQ/ExbB proton channel domain-containing protein</fullName>
    </recommendedName>
</protein>